<accession>A0A1E3HFS4</accession>
<dbReference type="SUPFAM" id="SSF53187">
    <property type="entry name" value="Zn-dependent exopeptidases"/>
    <property type="match status" value="1"/>
</dbReference>
<organism evidence="8 9">
    <name type="scientific">Cryptococcus amylolentus CBS 6039</name>
    <dbReference type="NCBI Taxonomy" id="1295533"/>
    <lineage>
        <taxon>Eukaryota</taxon>
        <taxon>Fungi</taxon>
        <taxon>Dikarya</taxon>
        <taxon>Basidiomycota</taxon>
        <taxon>Agaricomycotina</taxon>
        <taxon>Tremellomycetes</taxon>
        <taxon>Tremellales</taxon>
        <taxon>Cryptococcaceae</taxon>
        <taxon>Cryptococcus</taxon>
    </lineage>
</organism>
<dbReference type="PROSITE" id="PS50294">
    <property type="entry name" value="WD_REPEATS_REGION"/>
    <property type="match status" value="1"/>
</dbReference>
<comment type="similarity">
    <text evidence="1">Belongs to the peptidase M20A family.</text>
</comment>
<dbReference type="GeneID" id="30157699"/>
<dbReference type="AlphaFoldDB" id="A0A1E3HFS4"/>
<dbReference type="Pfam" id="PF07687">
    <property type="entry name" value="M20_dimer"/>
    <property type="match status" value="1"/>
</dbReference>
<dbReference type="PROSITE" id="PS50082">
    <property type="entry name" value="WD_REPEATS_2"/>
    <property type="match status" value="1"/>
</dbReference>
<evidence type="ECO:0000256" key="1">
    <source>
        <dbReference type="ARBA" id="ARBA00006247"/>
    </source>
</evidence>
<protein>
    <recommendedName>
        <fullName evidence="7">Peptidase M20 dimerisation domain-containing protein</fullName>
    </recommendedName>
</protein>
<dbReference type="InterPro" id="IPR002933">
    <property type="entry name" value="Peptidase_M20"/>
</dbReference>
<keyword evidence="2" id="KW-0645">Protease</keyword>
<proteinExistence type="inferred from homology"/>
<evidence type="ECO:0000256" key="2">
    <source>
        <dbReference type="ARBA" id="ARBA00022670"/>
    </source>
</evidence>
<feature type="compositionally biased region" description="Low complexity" evidence="6">
    <location>
        <begin position="398"/>
        <end position="407"/>
    </location>
</feature>
<feature type="region of interest" description="Disordered" evidence="6">
    <location>
        <begin position="392"/>
        <end position="415"/>
    </location>
</feature>
<dbReference type="Pfam" id="PF00400">
    <property type="entry name" value="WD40"/>
    <property type="match status" value="2"/>
</dbReference>
<evidence type="ECO:0000313" key="8">
    <source>
        <dbReference type="EMBL" id="ODN75192.1"/>
    </source>
</evidence>
<dbReference type="GO" id="GO:0006508">
    <property type="term" value="P:proteolysis"/>
    <property type="evidence" value="ECO:0007669"/>
    <property type="project" value="UniProtKB-KW"/>
</dbReference>
<dbReference type="GO" id="GO:0008233">
    <property type="term" value="F:peptidase activity"/>
    <property type="evidence" value="ECO:0007669"/>
    <property type="project" value="UniProtKB-KW"/>
</dbReference>
<evidence type="ECO:0000313" key="9">
    <source>
        <dbReference type="Proteomes" id="UP000094065"/>
    </source>
</evidence>
<dbReference type="SMART" id="SM00320">
    <property type="entry name" value="WD40"/>
    <property type="match status" value="7"/>
</dbReference>
<keyword evidence="9" id="KW-1185">Reference proteome</keyword>
<evidence type="ECO:0000256" key="3">
    <source>
        <dbReference type="ARBA" id="ARBA00022723"/>
    </source>
</evidence>
<keyword evidence="5" id="KW-0853">WD repeat</keyword>
<dbReference type="RefSeq" id="XP_018990842.1">
    <property type="nucleotide sequence ID" value="XM_019140867.1"/>
</dbReference>
<dbReference type="InterPro" id="IPR036322">
    <property type="entry name" value="WD40_repeat_dom_sf"/>
</dbReference>
<gene>
    <name evidence="8" type="ORF">L202_06390</name>
</gene>
<dbReference type="PANTHER" id="PTHR43270:SF8">
    <property type="entry name" value="DI- AND TRIPEPTIDASE DUG2-RELATED"/>
    <property type="match status" value="1"/>
</dbReference>
<dbReference type="GO" id="GO:0046872">
    <property type="term" value="F:metal ion binding"/>
    <property type="evidence" value="ECO:0007669"/>
    <property type="project" value="UniProtKB-KW"/>
</dbReference>
<dbReference type="EMBL" id="AWGJ01000010">
    <property type="protein sequence ID" value="ODN75192.1"/>
    <property type="molecule type" value="Genomic_DNA"/>
</dbReference>
<dbReference type="GO" id="GO:0006751">
    <property type="term" value="P:glutathione catabolic process"/>
    <property type="evidence" value="ECO:0007669"/>
    <property type="project" value="InterPro"/>
</dbReference>
<dbReference type="PANTHER" id="PTHR43270">
    <property type="entry name" value="BETA-ALA-HIS DIPEPTIDASE"/>
    <property type="match status" value="1"/>
</dbReference>
<dbReference type="InterPro" id="IPR017149">
    <property type="entry name" value="GSH_degradosome_Dug2"/>
</dbReference>
<dbReference type="SUPFAM" id="SSF50978">
    <property type="entry name" value="WD40 repeat-like"/>
    <property type="match status" value="1"/>
</dbReference>
<dbReference type="STRING" id="1295533.A0A1E3HFS4"/>
<dbReference type="Proteomes" id="UP000094065">
    <property type="component" value="Unassembled WGS sequence"/>
</dbReference>
<dbReference type="InterPro" id="IPR015943">
    <property type="entry name" value="WD40/YVTN_repeat-like_dom_sf"/>
</dbReference>
<dbReference type="PIRSF" id="PIRSF037237">
    <property type="entry name" value="Peptidase_WD_repeats_DUG2"/>
    <property type="match status" value="1"/>
</dbReference>
<keyword evidence="3" id="KW-0479">Metal-binding</keyword>
<dbReference type="InterPro" id="IPR051458">
    <property type="entry name" value="Cyt/Met_Dipeptidase"/>
</dbReference>
<comment type="caution">
    <text evidence="8">The sequence shown here is derived from an EMBL/GenBank/DDBJ whole genome shotgun (WGS) entry which is preliminary data.</text>
</comment>
<dbReference type="OrthoDB" id="7832001at2759"/>
<keyword evidence="4" id="KW-0378">Hydrolase</keyword>
<dbReference type="Gene3D" id="3.30.70.360">
    <property type="match status" value="1"/>
</dbReference>
<feature type="domain" description="Peptidase M20 dimerisation" evidence="7">
    <location>
        <begin position="844"/>
        <end position="982"/>
    </location>
</feature>
<name>A0A1E3HFS4_9TREE</name>
<evidence type="ECO:0000256" key="5">
    <source>
        <dbReference type="PROSITE-ProRule" id="PRU00221"/>
    </source>
</evidence>
<dbReference type="InterPro" id="IPR011650">
    <property type="entry name" value="Peptidase_M20_dimer"/>
</dbReference>
<dbReference type="InterPro" id="IPR001680">
    <property type="entry name" value="WD40_rpt"/>
</dbReference>
<evidence type="ECO:0000256" key="4">
    <source>
        <dbReference type="ARBA" id="ARBA00022801"/>
    </source>
</evidence>
<evidence type="ECO:0000259" key="7">
    <source>
        <dbReference type="Pfam" id="PF07687"/>
    </source>
</evidence>
<dbReference type="Pfam" id="PF01546">
    <property type="entry name" value="Peptidase_M20"/>
    <property type="match status" value="1"/>
</dbReference>
<dbReference type="Gene3D" id="2.130.10.10">
    <property type="entry name" value="YVTN repeat-like/Quinoprotein amine dehydrogenase"/>
    <property type="match status" value="2"/>
</dbReference>
<dbReference type="Gene3D" id="3.40.630.10">
    <property type="entry name" value="Zn peptidases"/>
    <property type="match status" value="1"/>
</dbReference>
<reference evidence="8 9" key="1">
    <citation type="submission" date="2016-06" db="EMBL/GenBank/DDBJ databases">
        <title>Evolution of pathogenesis and genome organization in the Tremellales.</title>
        <authorList>
            <person name="Cuomo C."/>
            <person name="Litvintseva A."/>
            <person name="Heitman J."/>
            <person name="Chen Y."/>
            <person name="Sun S."/>
            <person name="Springer D."/>
            <person name="Dromer F."/>
            <person name="Young S."/>
            <person name="Zeng Q."/>
            <person name="Chapman S."/>
            <person name="Gujja S."/>
            <person name="Saif S."/>
            <person name="Birren B."/>
        </authorList>
    </citation>
    <scope>NUCLEOTIDE SEQUENCE [LARGE SCALE GENOMIC DNA]</scope>
    <source>
        <strain evidence="8 9">CBS 6039</strain>
    </source>
</reference>
<sequence>MNRELAFGYRTREALSFVGCWLFSMGYLGYKDKAERYNLSLSVPRCTCHTCCSCPCPFSTQLYSCLCAGRSAYQSIGARVFRRISTDDLEYYPLINIMSLSDTRILPNLYDALAFPPLSPQPAKSRTPRVSPVTTHGYNTPLMSISPRPGAAFKTAITADDTRTSISRPAPDGAVTDLAATTITPTPGTLSIKSSVPRSFQPTQQPLALLFDPANHTSLGQPPRLILHNEADSLTRERKGKMPVLSHLLSVGNGRVLCLAADENYVYAGCQSSDNEITVFSRSSLQPKYRLLGHQGSVLALLIIPEKDWLVSSSSAGDVRIWSTESLDLIYIIHPCDDTSGDIYSLAWDEREGGTLYYGSQSNSIEWVNFSGAGSARHRTISASAASSIQVVSNGDASPRSGPSQRSGRYKPHKFFDNPPDGACSGVSTPASISVSGCNTSRTSVSPKVDLDTVDDGLLQQTQAATEIETPAESRLAFAHYGYIYALHIITRPNGRTWLASGSGDSDIKIWECEAGGGISLVRQFDSLSGGVLSFAYRDDLLYAGLQAGEIGVWDLETGARIRTIEAHEDDVLTMCALGGDVYTAAADGRILRVNEEFDCTAAFRVHGGPVFDCVVVPTQKEDQWQLVTSGCDSYVKIWQIEAPNVGLNHEEVDMGNEGDVMLYALSKLVAVPTVSDDAHRESCRQGAHLLKKILSQLGATSEVLSGEQGRNPLVLATFTGRDTGKPRKRLLFYGHYDVQPAVEERWETNPWELSGRNGYLYGRGVTDNKGPIMAVACAAASLRQRRELDVDLVMIIEGEEEAGSRGFASTVRAHKVDIGPIDAVLLSNSTWIDEEDPCVVFGMRGVVYANLTVESKEENLHNGVDGGATVEPMFDLVRVLGGLSDAKGVKVPGFYDSVRPETPEEMSLLRDVSAACGRPLEELIRVWRQPSFSIASINSSGSGNKTVIPRKVTADISMRIVPDQSLESIVQGLKEHCEKTFESLGSTNNFNASHFCLVFESLLTTLQVQVTHTASWWLASLESPYFKALESSVQDVWGVKPLKIREGGTVPTVFWLEKEFGAPCVHLPLGQSSDAGHLANERMRLLNLR</sequence>
<feature type="repeat" description="WD" evidence="5">
    <location>
        <begin position="291"/>
        <end position="332"/>
    </location>
</feature>
<evidence type="ECO:0000256" key="6">
    <source>
        <dbReference type="SAM" id="MobiDB-lite"/>
    </source>
</evidence>